<sequence>MHFFNQAFDYDHPWSHVIIGMWRKYPNPKCSHVISVDVLDRTVDPVTGVIRTERVLGCKQKTPGWILRFFGGSEDAYVREISFVDPINQRTSITSVNLSLSQFATCVEHIEYRPTSQNHTSFRQTAEVQARMAIWRTAADGLERWMVQRFEQNAHVGKLAFSDVLHQLWQERQATAAV</sequence>
<keyword evidence="3" id="KW-1185">Reference proteome</keyword>
<evidence type="ECO:0000313" key="3">
    <source>
        <dbReference type="Proteomes" id="UP000054007"/>
    </source>
</evidence>
<evidence type="ECO:0000259" key="1">
    <source>
        <dbReference type="PROSITE" id="PS50904"/>
    </source>
</evidence>
<dbReference type="STRING" id="1314674.A0A0D7B8P9"/>
<dbReference type="PANTHER" id="PTHR11158">
    <property type="entry name" value="MSF1/PX19 RELATED"/>
    <property type="match status" value="1"/>
</dbReference>
<dbReference type="AlphaFoldDB" id="A0A0D7B8P9"/>
<organism evidence="2 3">
    <name type="scientific">Cylindrobasidium torrendii FP15055 ss-10</name>
    <dbReference type="NCBI Taxonomy" id="1314674"/>
    <lineage>
        <taxon>Eukaryota</taxon>
        <taxon>Fungi</taxon>
        <taxon>Dikarya</taxon>
        <taxon>Basidiomycota</taxon>
        <taxon>Agaricomycotina</taxon>
        <taxon>Agaricomycetes</taxon>
        <taxon>Agaricomycetidae</taxon>
        <taxon>Agaricales</taxon>
        <taxon>Marasmiineae</taxon>
        <taxon>Physalacriaceae</taxon>
        <taxon>Cylindrobasidium</taxon>
    </lineage>
</organism>
<accession>A0A0D7B8P9</accession>
<protein>
    <submittedName>
        <fullName evidence="2">MSF1-domain-containing protein</fullName>
    </submittedName>
</protein>
<dbReference type="OrthoDB" id="407630at2759"/>
<dbReference type="EMBL" id="KN880573">
    <property type="protein sequence ID" value="KIY65886.1"/>
    <property type="molecule type" value="Genomic_DNA"/>
</dbReference>
<feature type="domain" description="PRELI/MSF1" evidence="1">
    <location>
        <begin position="1"/>
        <end position="173"/>
    </location>
</feature>
<proteinExistence type="predicted"/>
<gene>
    <name evidence="2" type="ORF">CYLTODRAFT_423919</name>
</gene>
<dbReference type="Pfam" id="PF04707">
    <property type="entry name" value="PRELI"/>
    <property type="match status" value="1"/>
</dbReference>
<dbReference type="PROSITE" id="PS50904">
    <property type="entry name" value="PRELI_MSF1"/>
    <property type="match status" value="1"/>
</dbReference>
<dbReference type="Proteomes" id="UP000054007">
    <property type="component" value="Unassembled WGS sequence"/>
</dbReference>
<dbReference type="InterPro" id="IPR006797">
    <property type="entry name" value="PRELI/MSF1_dom"/>
</dbReference>
<evidence type="ECO:0000313" key="2">
    <source>
        <dbReference type="EMBL" id="KIY65886.1"/>
    </source>
</evidence>
<name>A0A0D7B8P9_9AGAR</name>
<reference evidence="2 3" key="1">
    <citation type="journal article" date="2015" name="Fungal Genet. Biol.">
        <title>Evolution of novel wood decay mechanisms in Agaricales revealed by the genome sequences of Fistulina hepatica and Cylindrobasidium torrendii.</title>
        <authorList>
            <person name="Floudas D."/>
            <person name="Held B.W."/>
            <person name="Riley R."/>
            <person name="Nagy L.G."/>
            <person name="Koehler G."/>
            <person name="Ransdell A.S."/>
            <person name="Younus H."/>
            <person name="Chow J."/>
            <person name="Chiniquy J."/>
            <person name="Lipzen A."/>
            <person name="Tritt A."/>
            <person name="Sun H."/>
            <person name="Haridas S."/>
            <person name="LaButti K."/>
            <person name="Ohm R.A."/>
            <person name="Kues U."/>
            <person name="Blanchette R.A."/>
            <person name="Grigoriev I.V."/>
            <person name="Minto R.E."/>
            <person name="Hibbett D.S."/>
        </authorList>
    </citation>
    <scope>NUCLEOTIDE SEQUENCE [LARGE SCALE GENOMIC DNA]</scope>
    <source>
        <strain evidence="2 3">FP15055 ss-10</strain>
    </source>
</reference>
<dbReference type="InterPro" id="IPR037365">
    <property type="entry name" value="Slowmo/Ups"/>
</dbReference>
<dbReference type="GO" id="GO:0005758">
    <property type="term" value="C:mitochondrial intermembrane space"/>
    <property type="evidence" value="ECO:0007669"/>
    <property type="project" value="InterPro"/>
</dbReference>